<feature type="transmembrane region" description="Helical" evidence="11">
    <location>
        <begin position="35"/>
        <end position="59"/>
    </location>
</feature>
<evidence type="ECO:0000256" key="1">
    <source>
        <dbReference type="ARBA" id="ARBA00004141"/>
    </source>
</evidence>
<comment type="similarity">
    <text evidence="2">Belongs to the ATPase C chain family.</text>
</comment>
<keyword evidence="3" id="KW-0813">Transport</keyword>
<evidence type="ECO:0000313" key="14">
    <source>
        <dbReference type="Proteomes" id="UP000095209"/>
    </source>
</evidence>
<comment type="subcellular location">
    <subcellularLocation>
        <location evidence="1">Membrane</location>
        <topology evidence="1">Multi-pass membrane protein</topology>
    </subcellularLocation>
</comment>
<dbReference type="InterPro" id="IPR035921">
    <property type="entry name" value="F/V-ATP_Csub_sf"/>
</dbReference>
<keyword evidence="5 11" id="KW-0812">Transmembrane</keyword>
<evidence type="ECO:0000256" key="7">
    <source>
        <dbReference type="ARBA" id="ARBA00022989"/>
    </source>
</evidence>
<dbReference type="InterPro" id="IPR002379">
    <property type="entry name" value="ATPase_proteolipid_c-like_dom"/>
</dbReference>
<evidence type="ECO:0000259" key="12">
    <source>
        <dbReference type="Pfam" id="PF00137"/>
    </source>
</evidence>
<dbReference type="GO" id="GO:0008289">
    <property type="term" value="F:lipid binding"/>
    <property type="evidence" value="ECO:0007669"/>
    <property type="project" value="UniProtKB-KW"/>
</dbReference>
<evidence type="ECO:0000256" key="5">
    <source>
        <dbReference type="ARBA" id="ARBA00022692"/>
    </source>
</evidence>
<organism evidence="13 14">
    <name type="scientific">Bacillus solimangrovi</name>
    <dbReference type="NCBI Taxonomy" id="1305675"/>
    <lineage>
        <taxon>Bacteria</taxon>
        <taxon>Bacillati</taxon>
        <taxon>Bacillota</taxon>
        <taxon>Bacilli</taxon>
        <taxon>Bacillales</taxon>
        <taxon>Bacillaceae</taxon>
        <taxon>Bacillus</taxon>
    </lineage>
</organism>
<dbReference type="PROSITE" id="PS00605">
    <property type="entry name" value="ATPASE_C"/>
    <property type="match status" value="1"/>
</dbReference>
<keyword evidence="4" id="KW-0138">CF(0)</keyword>
<evidence type="ECO:0000256" key="9">
    <source>
        <dbReference type="ARBA" id="ARBA00023121"/>
    </source>
</evidence>
<dbReference type="AlphaFoldDB" id="A0A1E5LKB7"/>
<protein>
    <recommendedName>
        <fullName evidence="12">V-ATPase proteolipid subunit C-like domain-containing protein</fullName>
    </recommendedName>
</protein>
<evidence type="ECO:0000256" key="2">
    <source>
        <dbReference type="ARBA" id="ARBA00006704"/>
    </source>
</evidence>
<dbReference type="GO" id="GO:0045259">
    <property type="term" value="C:proton-transporting ATP synthase complex"/>
    <property type="evidence" value="ECO:0007669"/>
    <property type="project" value="UniProtKB-KW"/>
</dbReference>
<reference evidence="13 14" key="1">
    <citation type="submission" date="2016-08" db="EMBL/GenBank/DDBJ databases">
        <title>Genome of Bacillus solimangrovi GH2-4.</title>
        <authorList>
            <person name="Lim S."/>
            <person name="Kim B.-C."/>
        </authorList>
    </citation>
    <scope>NUCLEOTIDE SEQUENCE [LARGE SCALE GENOMIC DNA]</scope>
    <source>
        <strain evidence="13 14">GH2-4</strain>
    </source>
</reference>
<sequence>MIALAGIGIGIGTAGGAALEGIARQPEVTSTIQQTLLLLVVLPELFLAFLAFVVAIIIIQTIRNCRC</sequence>
<feature type="domain" description="V-ATPase proteolipid subunit C-like" evidence="12">
    <location>
        <begin position="2"/>
        <end position="58"/>
    </location>
</feature>
<accession>A0A1E5LKB7</accession>
<dbReference type="SUPFAM" id="SSF81333">
    <property type="entry name" value="F1F0 ATP synthase subunit C"/>
    <property type="match status" value="1"/>
</dbReference>
<evidence type="ECO:0000256" key="3">
    <source>
        <dbReference type="ARBA" id="ARBA00022448"/>
    </source>
</evidence>
<dbReference type="InterPro" id="IPR038662">
    <property type="entry name" value="ATP_synth_F0_csu_sf"/>
</dbReference>
<dbReference type="GO" id="GO:0015078">
    <property type="term" value="F:proton transmembrane transporter activity"/>
    <property type="evidence" value="ECO:0007669"/>
    <property type="project" value="InterPro"/>
</dbReference>
<evidence type="ECO:0000256" key="10">
    <source>
        <dbReference type="ARBA" id="ARBA00023136"/>
    </source>
</evidence>
<dbReference type="Proteomes" id="UP000095209">
    <property type="component" value="Unassembled WGS sequence"/>
</dbReference>
<keyword evidence="10 11" id="KW-0472">Membrane</keyword>
<dbReference type="GO" id="GO:0033177">
    <property type="term" value="C:proton-transporting two-sector ATPase complex, proton-transporting domain"/>
    <property type="evidence" value="ECO:0007669"/>
    <property type="project" value="InterPro"/>
</dbReference>
<gene>
    <name evidence="13" type="ORF">BFG57_08085</name>
</gene>
<keyword evidence="7 11" id="KW-1133">Transmembrane helix</keyword>
<dbReference type="STRING" id="1305675.BFG57_08085"/>
<keyword evidence="6" id="KW-0375">Hydrogen ion transport</keyword>
<dbReference type="InterPro" id="IPR020537">
    <property type="entry name" value="ATP_synth_F0_csu_DDCD_BS"/>
</dbReference>
<dbReference type="Pfam" id="PF00137">
    <property type="entry name" value="ATP-synt_C"/>
    <property type="match status" value="1"/>
</dbReference>
<keyword evidence="8" id="KW-0406">Ion transport</keyword>
<keyword evidence="9" id="KW-0446">Lipid-binding</keyword>
<dbReference type="Gene3D" id="1.20.20.10">
    <property type="entry name" value="F1F0 ATP synthase subunit C"/>
    <property type="match status" value="1"/>
</dbReference>
<comment type="caution">
    <text evidence="13">The sequence shown here is derived from an EMBL/GenBank/DDBJ whole genome shotgun (WGS) entry which is preliminary data.</text>
</comment>
<evidence type="ECO:0000256" key="8">
    <source>
        <dbReference type="ARBA" id="ARBA00023065"/>
    </source>
</evidence>
<evidence type="ECO:0000256" key="11">
    <source>
        <dbReference type="SAM" id="Phobius"/>
    </source>
</evidence>
<evidence type="ECO:0000256" key="6">
    <source>
        <dbReference type="ARBA" id="ARBA00022781"/>
    </source>
</evidence>
<evidence type="ECO:0000256" key="4">
    <source>
        <dbReference type="ARBA" id="ARBA00022547"/>
    </source>
</evidence>
<name>A0A1E5LKB7_9BACI</name>
<proteinExistence type="inferred from homology"/>
<keyword evidence="14" id="KW-1185">Reference proteome</keyword>
<dbReference type="EMBL" id="MJEH01000002">
    <property type="protein sequence ID" value="OEH94468.1"/>
    <property type="molecule type" value="Genomic_DNA"/>
</dbReference>
<evidence type="ECO:0000313" key="13">
    <source>
        <dbReference type="EMBL" id="OEH94468.1"/>
    </source>
</evidence>